<comment type="caution">
    <text evidence="3">The sequence shown here is derived from an EMBL/GenBank/DDBJ whole genome shotgun (WGS) entry which is preliminary data.</text>
</comment>
<dbReference type="EMBL" id="JAMOIM010000045">
    <property type="protein sequence ID" value="MCW6512297.1"/>
    <property type="molecule type" value="Genomic_DNA"/>
</dbReference>
<dbReference type="Proteomes" id="UP001165667">
    <property type="component" value="Unassembled WGS sequence"/>
</dbReference>
<dbReference type="Gene3D" id="3.40.50.2300">
    <property type="match status" value="1"/>
</dbReference>
<protein>
    <recommendedName>
        <fullName evidence="2">Response regulatory domain-containing protein</fullName>
    </recommendedName>
</protein>
<dbReference type="InterPro" id="IPR011006">
    <property type="entry name" value="CheY-like_superfamily"/>
</dbReference>
<evidence type="ECO:0000259" key="2">
    <source>
        <dbReference type="PROSITE" id="PS50110"/>
    </source>
</evidence>
<organism evidence="3 4">
    <name type="scientific">Lichenifustis flavocetrariae</name>
    <dbReference type="NCBI Taxonomy" id="2949735"/>
    <lineage>
        <taxon>Bacteria</taxon>
        <taxon>Pseudomonadati</taxon>
        <taxon>Pseudomonadota</taxon>
        <taxon>Alphaproteobacteria</taxon>
        <taxon>Hyphomicrobiales</taxon>
        <taxon>Lichenihabitantaceae</taxon>
        <taxon>Lichenifustis</taxon>
    </lineage>
</organism>
<dbReference type="SUPFAM" id="SSF52172">
    <property type="entry name" value="CheY-like"/>
    <property type="match status" value="1"/>
</dbReference>
<dbReference type="RefSeq" id="WP_282588673.1">
    <property type="nucleotide sequence ID" value="NZ_JAMOIM010000045.1"/>
</dbReference>
<proteinExistence type="predicted"/>
<dbReference type="AlphaFoldDB" id="A0AA41ZAH5"/>
<keyword evidence="1" id="KW-0597">Phosphoprotein</keyword>
<gene>
    <name evidence="3" type="ORF">M8523_30710</name>
</gene>
<sequence>MNHVLYVKDDEMLRNLAWGILTAMGHTVETVGTAEEALAWCSDAANEIGSVIIDLNSSRIGHGIELAGQIACIRPDAAITALSGGIRSLPAGMPATVRLLPKPMSVQRLHEAAQATAASAIENPCRAW</sequence>
<evidence type="ECO:0000313" key="3">
    <source>
        <dbReference type="EMBL" id="MCW6512297.1"/>
    </source>
</evidence>
<evidence type="ECO:0000256" key="1">
    <source>
        <dbReference type="PROSITE-ProRule" id="PRU00169"/>
    </source>
</evidence>
<dbReference type="GO" id="GO:0000160">
    <property type="term" value="P:phosphorelay signal transduction system"/>
    <property type="evidence" value="ECO:0007669"/>
    <property type="project" value="InterPro"/>
</dbReference>
<name>A0AA41ZAH5_9HYPH</name>
<accession>A0AA41ZAH5</accession>
<dbReference type="PROSITE" id="PS50110">
    <property type="entry name" value="RESPONSE_REGULATORY"/>
    <property type="match status" value="1"/>
</dbReference>
<feature type="domain" description="Response regulatory" evidence="2">
    <location>
        <begin position="3"/>
        <end position="117"/>
    </location>
</feature>
<dbReference type="InterPro" id="IPR001789">
    <property type="entry name" value="Sig_transdc_resp-reg_receiver"/>
</dbReference>
<evidence type="ECO:0000313" key="4">
    <source>
        <dbReference type="Proteomes" id="UP001165667"/>
    </source>
</evidence>
<dbReference type="SMART" id="SM00448">
    <property type="entry name" value="REC"/>
    <property type="match status" value="1"/>
</dbReference>
<keyword evidence="4" id="KW-1185">Reference proteome</keyword>
<feature type="modified residue" description="4-aspartylphosphate" evidence="1">
    <location>
        <position position="54"/>
    </location>
</feature>
<reference evidence="3" key="1">
    <citation type="submission" date="2022-05" db="EMBL/GenBank/DDBJ databases">
        <authorList>
            <person name="Pankratov T."/>
        </authorList>
    </citation>
    <scope>NUCLEOTIDE SEQUENCE</scope>
    <source>
        <strain evidence="3">BP6-180914</strain>
    </source>
</reference>